<organism evidence="2 3">
    <name type="scientific">Panaeolus cyanescens</name>
    <dbReference type="NCBI Taxonomy" id="181874"/>
    <lineage>
        <taxon>Eukaryota</taxon>
        <taxon>Fungi</taxon>
        <taxon>Dikarya</taxon>
        <taxon>Basidiomycota</taxon>
        <taxon>Agaricomycotina</taxon>
        <taxon>Agaricomycetes</taxon>
        <taxon>Agaricomycetidae</taxon>
        <taxon>Agaricales</taxon>
        <taxon>Agaricineae</taxon>
        <taxon>Galeropsidaceae</taxon>
        <taxon>Panaeolus</taxon>
    </lineage>
</organism>
<feature type="compositionally biased region" description="Gly residues" evidence="1">
    <location>
        <begin position="793"/>
        <end position="803"/>
    </location>
</feature>
<evidence type="ECO:0000313" key="2">
    <source>
        <dbReference type="EMBL" id="PPR04661.1"/>
    </source>
</evidence>
<dbReference type="EMBL" id="NHTK01000907">
    <property type="protein sequence ID" value="PPR04661.1"/>
    <property type="molecule type" value="Genomic_DNA"/>
</dbReference>
<feature type="region of interest" description="Disordered" evidence="1">
    <location>
        <begin position="80"/>
        <end position="122"/>
    </location>
</feature>
<feature type="region of interest" description="Disordered" evidence="1">
    <location>
        <begin position="220"/>
        <end position="299"/>
    </location>
</feature>
<dbReference type="STRING" id="181874.A0A409YNL8"/>
<dbReference type="OrthoDB" id="435402at2759"/>
<feature type="region of interest" description="Disordered" evidence="1">
    <location>
        <begin position="503"/>
        <end position="559"/>
    </location>
</feature>
<dbReference type="InParanoid" id="A0A409YNL8"/>
<protein>
    <submittedName>
        <fullName evidence="2">Uncharacterized protein</fullName>
    </submittedName>
</protein>
<feature type="region of interest" description="Disordered" evidence="1">
    <location>
        <begin position="694"/>
        <end position="735"/>
    </location>
</feature>
<proteinExistence type="predicted"/>
<dbReference type="Proteomes" id="UP000284842">
    <property type="component" value="Unassembled WGS sequence"/>
</dbReference>
<accession>A0A409YNL8</accession>
<evidence type="ECO:0000256" key="1">
    <source>
        <dbReference type="SAM" id="MobiDB-lite"/>
    </source>
</evidence>
<dbReference type="AlphaFoldDB" id="A0A409YNL8"/>
<feature type="compositionally biased region" description="Basic and acidic residues" evidence="1">
    <location>
        <begin position="80"/>
        <end position="89"/>
    </location>
</feature>
<feature type="compositionally biased region" description="Basic and acidic residues" evidence="1">
    <location>
        <begin position="723"/>
        <end position="735"/>
    </location>
</feature>
<name>A0A409YNL8_9AGAR</name>
<gene>
    <name evidence="2" type="ORF">CVT24_011879</name>
</gene>
<feature type="region of interest" description="Disordered" evidence="1">
    <location>
        <begin position="767"/>
        <end position="806"/>
    </location>
</feature>
<sequence length="843" mass="93783">MVIELSSPSMDVQTEPIEENVSQHEIHYPPFPTPPEGVHVIPFKDFKQAGIEIFSEDGIERDGRGVPTISLRIRHETDVCKTDSARADGQDSTPTTGKKKKKGKRINENQNTDQPGNVDPPAIDHIQRAKEKKLEMLKQFARRHWYEIWADAPSAPQIESIWQPQTFGKGVPGHTSEHKFLTFGTRYALKPFTTNVLSLPQIRIFIGLLGQTPVWIRTDLQQESDDNVSDDEEEFEAQTRRKTSPPQPAPNPTKTSYSDSDSENIDDEPGPAFDDQPVEENEAEQEAKQPPRPRNPIKRVLPRTPYALYNVEPILISSAEEVAPLLARASRAKAAHLSAFLFHPGPILQTRVLLSSHLRIEGLVFTPSFLRDIPRLMLFWIEYLLRTRAVKEVERELRGAREIALKAVEELIRTGVVCKRLPDRVGKGMKGFFGVRWRDEDEEEKNENVKRFEEVLKAENVQFVGVEDLPETVPNLGPLAAVTEERLANVKQDSEVIVQETKVTEATHESDGEGFAVSSTDAATNEPGLATEASDQNPNPESNYPSFSIPVDEEEPQDIPKWGEPTEVKTDLAAWLDTPTQPLFQLMGPTVFPLKFEAGGPGDGLGPWTWPVPPGSMVDEIAKAASTPIPIQTKKRAFVERSMRRVKSIHLPGALSPPEKAVTGYVSKGVESQIVERLARIVLEPWLDWDPEGKVEPIWSKPRVQRPPADTGKVDNEDDEQKDDQPVQHDPEKDEIVLLVEPDILQTVFVGMGIAGTWVQLVRVPSSPLAPSSGPARGGARGRGQGRGRGHGRGGAGSGGQGGSEPRKQLTWWYAEDVYMAIPSYWLLGEDIVVPEDEAETQD</sequence>
<comment type="caution">
    <text evidence="2">The sequence shown here is derived from an EMBL/GenBank/DDBJ whole genome shotgun (WGS) entry which is preliminary data.</text>
</comment>
<keyword evidence="3" id="KW-1185">Reference proteome</keyword>
<feature type="compositionally biased region" description="Acidic residues" evidence="1">
    <location>
        <begin position="222"/>
        <end position="236"/>
    </location>
</feature>
<feature type="compositionally biased region" description="Acidic residues" evidence="1">
    <location>
        <begin position="260"/>
        <end position="269"/>
    </location>
</feature>
<feature type="compositionally biased region" description="Polar residues" evidence="1">
    <location>
        <begin position="533"/>
        <end position="546"/>
    </location>
</feature>
<reference evidence="2 3" key="1">
    <citation type="journal article" date="2018" name="Evol. Lett.">
        <title>Horizontal gene cluster transfer increased hallucinogenic mushroom diversity.</title>
        <authorList>
            <person name="Reynolds H.T."/>
            <person name="Vijayakumar V."/>
            <person name="Gluck-Thaler E."/>
            <person name="Korotkin H.B."/>
            <person name="Matheny P.B."/>
            <person name="Slot J.C."/>
        </authorList>
    </citation>
    <scope>NUCLEOTIDE SEQUENCE [LARGE SCALE GENOMIC DNA]</scope>
    <source>
        <strain evidence="2 3">2629</strain>
    </source>
</reference>
<evidence type="ECO:0000313" key="3">
    <source>
        <dbReference type="Proteomes" id="UP000284842"/>
    </source>
</evidence>